<evidence type="ECO:0000259" key="5">
    <source>
        <dbReference type="PROSITE" id="PS51192"/>
    </source>
</evidence>
<dbReference type="GO" id="GO:0016787">
    <property type="term" value="F:hydrolase activity"/>
    <property type="evidence" value="ECO:0007669"/>
    <property type="project" value="UniProtKB-KW"/>
</dbReference>
<evidence type="ECO:0000256" key="1">
    <source>
        <dbReference type="ARBA" id="ARBA00022741"/>
    </source>
</evidence>
<dbReference type="RefSeq" id="YP_009052206.1">
    <property type="nucleotide sequence ID" value="NC_024697.1"/>
</dbReference>
<dbReference type="Proteomes" id="UP000028667">
    <property type="component" value="Segment"/>
</dbReference>
<organism evidence="6 7">
    <name type="scientific">Aureococcus anophagefferens virus</name>
    <dbReference type="NCBI Taxonomy" id="1474867"/>
    <lineage>
        <taxon>Viruses</taxon>
        <taxon>Varidnaviria</taxon>
        <taxon>Bamfordvirae</taxon>
        <taxon>Nucleocytoviricota</taxon>
        <taxon>Megaviricetes</taxon>
        <taxon>Imitervirales</taxon>
        <taxon>Schizomimiviridae</taxon>
        <taxon>Kratosvirus</taxon>
        <taxon>Kratosvirus quantuckense</taxon>
    </lineage>
</organism>
<dbReference type="EMBL" id="KJ645900">
    <property type="protein sequence ID" value="AII17131.1"/>
    <property type="molecule type" value="Genomic_DNA"/>
</dbReference>
<dbReference type="Gene3D" id="3.40.50.300">
    <property type="entry name" value="P-loop containing nucleotide triphosphate hydrolases"/>
    <property type="match status" value="2"/>
</dbReference>
<proteinExistence type="predicted"/>
<dbReference type="CDD" id="cd17926">
    <property type="entry name" value="DEXHc_RE"/>
    <property type="match status" value="1"/>
</dbReference>
<dbReference type="GeneID" id="20041486"/>
<dbReference type="GO" id="GO:0005524">
    <property type="term" value="F:ATP binding"/>
    <property type="evidence" value="ECO:0007669"/>
    <property type="project" value="UniProtKB-KW"/>
</dbReference>
<dbReference type="KEGG" id="vg:20041486"/>
<dbReference type="PANTHER" id="PTHR11274">
    <property type="entry name" value="RAD25/XP-B DNA REPAIR HELICASE"/>
    <property type="match status" value="1"/>
</dbReference>
<protein>
    <submittedName>
        <fullName evidence="6">Putative VV_A18-like helicase</fullName>
    </submittedName>
</protein>
<evidence type="ECO:0000256" key="4">
    <source>
        <dbReference type="ARBA" id="ARBA00022840"/>
    </source>
</evidence>
<evidence type="ECO:0000256" key="2">
    <source>
        <dbReference type="ARBA" id="ARBA00022801"/>
    </source>
</evidence>
<dbReference type="InterPro" id="IPR050615">
    <property type="entry name" value="ATP-dep_DNA_Helicase"/>
</dbReference>
<keyword evidence="3 6" id="KW-0347">Helicase</keyword>
<dbReference type="SUPFAM" id="SSF52540">
    <property type="entry name" value="P-loop containing nucleoside triphosphate hydrolases"/>
    <property type="match status" value="2"/>
</dbReference>
<dbReference type="OrthoDB" id="4131at10239"/>
<dbReference type="SMART" id="SM00487">
    <property type="entry name" value="DEXDc"/>
    <property type="match status" value="1"/>
</dbReference>
<evidence type="ECO:0000313" key="6">
    <source>
        <dbReference type="EMBL" id="AII17131.1"/>
    </source>
</evidence>
<keyword evidence="1" id="KW-0547">Nucleotide-binding</keyword>
<sequence>MSKITRQGYILHKDAILSSLSKIRADLKVQPYKSQKFIMQNYGGLPESFKIYLESATRLYVPRYYGIQTFGNVDFNISDGDKIELKFNGKLRENQEELMSEFLPIFNENFGGILNLKTGGGKTALALYIISLIKRKALIVVHKQFLADQWIDRINQFLPNAKIGKIQGQKFDIENCDIVIAMLQTVSKKDFEKNSFDTFGITVFDETHHLSANIFSIAFTKCSSKFNLGLSATLERKDETEFVLNYFLGPTFSPKILENFGEVKVRKLIFDDENYQKEILNFKGNVNSAAMISQLVLSKKRTNLICAYIDKFIKYERHTLVLSERLSQLKDIAEKLIEMKIDFGFAIGGIKHDKLTENVKKPVILATYSYVSEGFDVETLNTLIFASPKADVIQSSGRILRQTPENRMKVPYILDIVDNTKIYESKWNKRKKYYKKSKFTMLE</sequence>
<dbReference type="PANTHER" id="PTHR11274:SF0">
    <property type="entry name" value="GENERAL TRANSCRIPTION AND DNA REPAIR FACTOR IIH HELICASE SUBUNIT XPB"/>
    <property type="match status" value="1"/>
</dbReference>
<feature type="domain" description="Helicase ATP-binding" evidence="5">
    <location>
        <begin position="103"/>
        <end position="252"/>
    </location>
</feature>
<evidence type="ECO:0000313" key="7">
    <source>
        <dbReference type="Proteomes" id="UP000028667"/>
    </source>
</evidence>
<gene>
    <name evidence="6" type="ORF">AaV_130</name>
</gene>
<evidence type="ECO:0000256" key="3">
    <source>
        <dbReference type="ARBA" id="ARBA00022806"/>
    </source>
</evidence>
<keyword evidence="7" id="KW-1185">Reference proteome</keyword>
<accession>A0A076FI55</accession>
<dbReference type="PROSITE" id="PS51192">
    <property type="entry name" value="HELICASE_ATP_BIND_1"/>
    <property type="match status" value="1"/>
</dbReference>
<name>A0A076FI55_9VIRU</name>
<dbReference type="GO" id="GO:0004386">
    <property type="term" value="F:helicase activity"/>
    <property type="evidence" value="ECO:0007669"/>
    <property type="project" value="UniProtKB-KW"/>
</dbReference>
<reference evidence="6 7" key="1">
    <citation type="journal article" date="2014" name="Virology">
        <title>Genome of brown tide virus (AaV), the little giant of the Megaviridae, elucidates NCLDV genome expansion and host-virus coevolution.</title>
        <authorList>
            <person name="Moniruzzaman M."/>
            <person name="LeCleir G.R."/>
            <person name="Brown C.M."/>
            <person name="Gobler C.J."/>
            <person name="Bidle K.D."/>
            <person name="Wilson W.H."/>
            <person name="Wilhelm S.W."/>
        </authorList>
    </citation>
    <scope>NUCLEOTIDE SEQUENCE [LARGE SCALE GENOMIC DNA]</scope>
    <source>
        <strain evidence="6">BtV-01</strain>
    </source>
</reference>
<dbReference type="GO" id="GO:0003677">
    <property type="term" value="F:DNA binding"/>
    <property type="evidence" value="ECO:0007669"/>
    <property type="project" value="InterPro"/>
</dbReference>
<dbReference type="InterPro" id="IPR027417">
    <property type="entry name" value="P-loop_NTPase"/>
</dbReference>
<keyword evidence="2" id="KW-0378">Hydrolase</keyword>
<dbReference type="CDD" id="cd18785">
    <property type="entry name" value="SF2_C"/>
    <property type="match status" value="1"/>
</dbReference>
<dbReference type="Pfam" id="PF04851">
    <property type="entry name" value="ResIII"/>
    <property type="match status" value="1"/>
</dbReference>
<dbReference type="InterPro" id="IPR006935">
    <property type="entry name" value="Helicase/UvrB_N"/>
</dbReference>
<keyword evidence="4" id="KW-0067">ATP-binding</keyword>
<dbReference type="InterPro" id="IPR014001">
    <property type="entry name" value="Helicase_ATP-bd"/>
</dbReference>